<feature type="compositionally biased region" description="Basic and acidic residues" evidence="7">
    <location>
        <begin position="234"/>
        <end position="261"/>
    </location>
</feature>
<organism evidence="11 12">
    <name type="scientific">Polyangium jinanense</name>
    <dbReference type="NCBI Taxonomy" id="2829994"/>
    <lineage>
        <taxon>Bacteria</taxon>
        <taxon>Pseudomonadati</taxon>
        <taxon>Myxococcota</taxon>
        <taxon>Polyangia</taxon>
        <taxon>Polyangiales</taxon>
        <taxon>Polyangiaceae</taxon>
        <taxon>Polyangium</taxon>
    </lineage>
</organism>
<protein>
    <submittedName>
        <fullName evidence="11">ABC transporter permease</fullName>
    </submittedName>
</protein>
<sequence>MGYPLEVALRYLGSKKRAFISVGTAFAILGVTLGVAALATVMSVTGGFQAQFREKVLGVNAHVLVLKYSTDFREYRSIMEQVAKVPGVRAVAPFSINPMMLTHGDATATGVLLKGVDPASSLGVGMPEGSPFVLDLPKQVKFGSLNGLRLPGAKPPERRSSGPDLPPVPILPDKRPLDQDAGADGGSGTQGLLRAIEEDLRKAEKAPAPDKEKLEPSGGGIEEILAIEAGKLGGADKPKDDKPGADKPADEKVAAADDKLAADAPVGSVEPEGGYASKLPDDDDVPKEVDPDLCADPVEVAKLPGIVVGMSLSNTLKLELGDCVTVTSPTIGYSYSGGSLKPPVAKRFRVIAQFEAGFDQYDSKLVYTDLYEAQAFYDQGDTVTGVEMKVDDIDQAKPIAKQISHNLASGLYHTMDWEELNHGLFTALLIQQILMSGVLALIIVVAAFTVVATLIMVVLDKTKEISVLKAMGATDGEILRIFLYQGGIIGLLGTTFGLLLGVAVCKGLLVYGFPLDPKVYFISELPVQVRPLEFIITGAIAIVICLVATIVPSLYAARLRPAEGFRAQ</sequence>
<gene>
    <name evidence="11" type="ORF">KEG57_27900</name>
</gene>
<dbReference type="PANTHER" id="PTHR30489">
    <property type="entry name" value="LIPOPROTEIN-RELEASING SYSTEM TRANSMEMBRANE PROTEIN LOLE"/>
    <property type="match status" value="1"/>
</dbReference>
<keyword evidence="3" id="KW-1003">Cell membrane</keyword>
<dbReference type="InterPro" id="IPR051447">
    <property type="entry name" value="Lipoprotein-release_system"/>
</dbReference>
<evidence type="ECO:0000256" key="7">
    <source>
        <dbReference type="SAM" id="MobiDB-lite"/>
    </source>
</evidence>
<reference evidence="11 12" key="1">
    <citation type="submission" date="2021-04" db="EMBL/GenBank/DDBJ databases">
        <title>Genome analysis of Polyangium sp.</title>
        <authorList>
            <person name="Li Y."/>
            <person name="Wang J."/>
        </authorList>
    </citation>
    <scope>NUCLEOTIDE SEQUENCE [LARGE SCALE GENOMIC DNA]</scope>
    <source>
        <strain evidence="11 12">SDU14</strain>
    </source>
</reference>
<dbReference type="Pfam" id="PF02687">
    <property type="entry name" value="FtsX"/>
    <property type="match status" value="1"/>
</dbReference>
<feature type="region of interest" description="Disordered" evidence="7">
    <location>
        <begin position="231"/>
        <end position="290"/>
    </location>
</feature>
<dbReference type="AlphaFoldDB" id="A0A9X3X660"/>
<keyword evidence="5 8" id="KW-1133">Transmembrane helix</keyword>
<dbReference type="InterPro" id="IPR025857">
    <property type="entry name" value="MacB_PCD"/>
</dbReference>
<comment type="similarity">
    <text evidence="2">Belongs to the ABC-4 integral membrane protein family. LolC/E subfamily.</text>
</comment>
<evidence type="ECO:0000256" key="3">
    <source>
        <dbReference type="ARBA" id="ARBA00022475"/>
    </source>
</evidence>
<dbReference type="EMBL" id="JAGTJJ010000020">
    <property type="protein sequence ID" value="MDC3984362.1"/>
    <property type="molecule type" value="Genomic_DNA"/>
</dbReference>
<dbReference type="Pfam" id="PF12704">
    <property type="entry name" value="MacB_PCD"/>
    <property type="match status" value="1"/>
</dbReference>
<evidence type="ECO:0000256" key="4">
    <source>
        <dbReference type="ARBA" id="ARBA00022692"/>
    </source>
</evidence>
<dbReference type="RefSeq" id="WP_272422939.1">
    <property type="nucleotide sequence ID" value="NZ_JAGTJJ010000020.1"/>
</dbReference>
<evidence type="ECO:0000256" key="2">
    <source>
        <dbReference type="ARBA" id="ARBA00005236"/>
    </source>
</evidence>
<feature type="transmembrane region" description="Helical" evidence="8">
    <location>
        <begin position="433"/>
        <end position="460"/>
    </location>
</feature>
<evidence type="ECO:0000256" key="6">
    <source>
        <dbReference type="ARBA" id="ARBA00023136"/>
    </source>
</evidence>
<keyword evidence="4 8" id="KW-0812">Transmembrane</keyword>
<name>A0A9X3X660_9BACT</name>
<feature type="transmembrane region" description="Helical" evidence="8">
    <location>
        <begin position="18"/>
        <end position="42"/>
    </location>
</feature>
<dbReference type="Proteomes" id="UP001151081">
    <property type="component" value="Unassembled WGS sequence"/>
</dbReference>
<feature type="domain" description="ABC3 transporter permease C-terminal" evidence="9">
    <location>
        <begin position="438"/>
        <end position="559"/>
    </location>
</feature>
<feature type="transmembrane region" description="Helical" evidence="8">
    <location>
        <begin position="534"/>
        <end position="557"/>
    </location>
</feature>
<comment type="caution">
    <text evidence="11">The sequence shown here is derived from an EMBL/GenBank/DDBJ whole genome shotgun (WGS) entry which is preliminary data.</text>
</comment>
<dbReference type="PANTHER" id="PTHR30489:SF0">
    <property type="entry name" value="LIPOPROTEIN-RELEASING SYSTEM TRANSMEMBRANE PROTEIN LOLE"/>
    <property type="match status" value="1"/>
</dbReference>
<evidence type="ECO:0000256" key="8">
    <source>
        <dbReference type="SAM" id="Phobius"/>
    </source>
</evidence>
<feature type="transmembrane region" description="Helical" evidence="8">
    <location>
        <begin position="481"/>
        <end position="514"/>
    </location>
</feature>
<evidence type="ECO:0000259" key="10">
    <source>
        <dbReference type="Pfam" id="PF12704"/>
    </source>
</evidence>
<keyword evidence="6 8" id="KW-0472">Membrane</keyword>
<proteinExistence type="inferred from homology"/>
<dbReference type="GO" id="GO:0044874">
    <property type="term" value="P:lipoprotein localization to outer membrane"/>
    <property type="evidence" value="ECO:0007669"/>
    <property type="project" value="TreeGrafter"/>
</dbReference>
<evidence type="ECO:0000256" key="1">
    <source>
        <dbReference type="ARBA" id="ARBA00004651"/>
    </source>
</evidence>
<accession>A0A9X3X660</accession>
<evidence type="ECO:0000256" key="5">
    <source>
        <dbReference type="ARBA" id="ARBA00022989"/>
    </source>
</evidence>
<dbReference type="InterPro" id="IPR003838">
    <property type="entry name" value="ABC3_permease_C"/>
</dbReference>
<feature type="domain" description="MacB-like periplasmic core" evidence="10">
    <location>
        <begin position="24"/>
        <end position="132"/>
    </location>
</feature>
<keyword evidence="12" id="KW-1185">Reference proteome</keyword>
<evidence type="ECO:0000259" key="9">
    <source>
        <dbReference type="Pfam" id="PF02687"/>
    </source>
</evidence>
<evidence type="ECO:0000313" key="11">
    <source>
        <dbReference type="EMBL" id="MDC3984362.1"/>
    </source>
</evidence>
<feature type="region of interest" description="Disordered" evidence="7">
    <location>
        <begin position="147"/>
        <end position="190"/>
    </location>
</feature>
<comment type="subcellular location">
    <subcellularLocation>
        <location evidence="1">Cell membrane</location>
        <topology evidence="1">Multi-pass membrane protein</topology>
    </subcellularLocation>
</comment>
<dbReference type="GO" id="GO:0098797">
    <property type="term" value="C:plasma membrane protein complex"/>
    <property type="evidence" value="ECO:0007669"/>
    <property type="project" value="TreeGrafter"/>
</dbReference>
<evidence type="ECO:0000313" key="12">
    <source>
        <dbReference type="Proteomes" id="UP001151081"/>
    </source>
</evidence>